<protein>
    <submittedName>
        <fullName evidence="1">Uncharacterized protein</fullName>
    </submittedName>
</protein>
<organism evidence="1 2">
    <name type="scientific">Gimesia chilikensis</name>
    <dbReference type="NCBI Taxonomy" id="2605989"/>
    <lineage>
        <taxon>Bacteria</taxon>
        <taxon>Pseudomonadati</taxon>
        <taxon>Planctomycetota</taxon>
        <taxon>Planctomycetia</taxon>
        <taxon>Planctomycetales</taxon>
        <taxon>Planctomycetaceae</taxon>
        <taxon>Gimesia</taxon>
    </lineage>
</organism>
<proteinExistence type="predicted"/>
<dbReference type="AlphaFoldDB" id="A0A517PT26"/>
<dbReference type="EMBL" id="CP036266">
    <property type="protein sequence ID" value="QDT22524.1"/>
    <property type="molecule type" value="Genomic_DNA"/>
</dbReference>
<accession>A0A517PT26</accession>
<dbReference type="OrthoDB" id="9962810at2"/>
<dbReference type="Proteomes" id="UP000320421">
    <property type="component" value="Chromosome"/>
</dbReference>
<name>A0A517PT26_9PLAN</name>
<sequence>MDLEQGAGLKLNRDLIPDSLQAFIPCAEKWGFESLDEQDQFVELMLRERPDEVTAFNDLVDQAHAQIIEWGKSLTEFDKNRDDFEERDWNHPYWAFLATLKVREVTGQAGAAEFSDARARMSAEARLYRFNEALSQAVMHFQRQEYREYVTLMDSYQDLMSPAQKKKYDFARRKITSETG</sequence>
<reference evidence="1 2" key="1">
    <citation type="submission" date="2019-02" db="EMBL/GenBank/DDBJ databases">
        <title>Deep-cultivation of Planctomycetes and their phenomic and genomic characterization uncovers novel biology.</title>
        <authorList>
            <person name="Wiegand S."/>
            <person name="Jogler M."/>
            <person name="Boedeker C."/>
            <person name="Pinto D."/>
            <person name="Vollmers J."/>
            <person name="Rivas-Marin E."/>
            <person name="Kohn T."/>
            <person name="Peeters S.H."/>
            <person name="Heuer A."/>
            <person name="Rast P."/>
            <person name="Oberbeckmann S."/>
            <person name="Bunk B."/>
            <person name="Jeske O."/>
            <person name="Meyerdierks A."/>
            <person name="Storesund J.E."/>
            <person name="Kallscheuer N."/>
            <person name="Luecker S."/>
            <person name="Lage O.M."/>
            <person name="Pohl T."/>
            <person name="Merkel B.J."/>
            <person name="Hornburger P."/>
            <person name="Mueller R.-W."/>
            <person name="Bruemmer F."/>
            <person name="Labrenz M."/>
            <person name="Spormann A.M."/>
            <person name="Op den Camp H."/>
            <person name="Overmann J."/>
            <person name="Amann R."/>
            <person name="Jetten M.S.M."/>
            <person name="Mascher T."/>
            <person name="Medema M.H."/>
            <person name="Devos D.P."/>
            <person name="Kaster A.-K."/>
            <person name="Ovreas L."/>
            <person name="Rohde M."/>
            <person name="Galperin M.Y."/>
            <person name="Jogler C."/>
        </authorList>
    </citation>
    <scope>NUCLEOTIDE SEQUENCE [LARGE SCALE GENOMIC DNA]</scope>
    <source>
        <strain evidence="1 2">HG66A1</strain>
    </source>
</reference>
<evidence type="ECO:0000313" key="2">
    <source>
        <dbReference type="Proteomes" id="UP000320421"/>
    </source>
</evidence>
<evidence type="ECO:0000313" key="1">
    <source>
        <dbReference type="EMBL" id="QDT22524.1"/>
    </source>
</evidence>
<keyword evidence="2" id="KW-1185">Reference proteome</keyword>
<gene>
    <name evidence="1" type="ORF">HG66A1_43320</name>
</gene>
<dbReference type="RefSeq" id="WP_145188489.1">
    <property type="nucleotide sequence ID" value="NZ_CP036266.1"/>
</dbReference>